<evidence type="ECO:0000313" key="2">
    <source>
        <dbReference type="Proteomes" id="UP001732700"/>
    </source>
</evidence>
<reference evidence="1" key="1">
    <citation type="submission" date="2021-05" db="EMBL/GenBank/DDBJ databases">
        <authorList>
            <person name="Scholz U."/>
            <person name="Mascher M."/>
            <person name="Fiebig A."/>
        </authorList>
    </citation>
    <scope>NUCLEOTIDE SEQUENCE [LARGE SCALE GENOMIC DNA]</scope>
</reference>
<evidence type="ECO:0000313" key="1">
    <source>
        <dbReference type="EnsemblPlants" id="AVESA.00010b.r2.5DG0933820.1.CDS.1"/>
    </source>
</evidence>
<name>A0ACD5Y330_AVESA</name>
<accession>A0ACD5Y330</accession>
<keyword evidence="2" id="KW-1185">Reference proteome</keyword>
<sequence>MASTRAAAIILVAFICGTVHHNPAAAVKVDTTGLSFNFYENTCPHVELIVEFLVGEFIREDAGLAPALIRIFFHDCFPQGCDASVLLNGTASEQKEIPNQTLRPAALKLIEDIREVIHKVCGPVVSCADILALATRDALVDAGGPSYAIPLGRRDGLAPALPNITNTLPAPFFTVPVLIKSFGDRGLNVTDLVALSGAHSFGISHCPSFKDRFDPVNDNNPAIDPKFAETLKAKCAGDNPAGTVTQKMDVRTPDVFDNKYYFDLIAKQGLFKSDQGLVVHPATNRTAIRFALNQGAFFDQFAKSMVKMSQMDVLTGTQGEIRNNCAVPNKPADIETTAPTEDEGLANEM</sequence>
<proteinExistence type="predicted"/>
<dbReference type="Proteomes" id="UP001732700">
    <property type="component" value="Chromosome 5D"/>
</dbReference>
<reference evidence="1" key="2">
    <citation type="submission" date="2025-09" db="UniProtKB">
        <authorList>
            <consortium name="EnsemblPlants"/>
        </authorList>
    </citation>
    <scope>IDENTIFICATION</scope>
</reference>
<organism evidence="1 2">
    <name type="scientific">Avena sativa</name>
    <name type="common">Oat</name>
    <dbReference type="NCBI Taxonomy" id="4498"/>
    <lineage>
        <taxon>Eukaryota</taxon>
        <taxon>Viridiplantae</taxon>
        <taxon>Streptophyta</taxon>
        <taxon>Embryophyta</taxon>
        <taxon>Tracheophyta</taxon>
        <taxon>Spermatophyta</taxon>
        <taxon>Magnoliopsida</taxon>
        <taxon>Liliopsida</taxon>
        <taxon>Poales</taxon>
        <taxon>Poaceae</taxon>
        <taxon>BOP clade</taxon>
        <taxon>Pooideae</taxon>
        <taxon>Poodae</taxon>
        <taxon>Poeae</taxon>
        <taxon>Poeae Chloroplast Group 1 (Aveneae type)</taxon>
        <taxon>Aveninae</taxon>
        <taxon>Avena</taxon>
    </lineage>
</organism>
<dbReference type="EnsemblPlants" id="AVESA.00010b.r2.5DG0933820.1">
    <property type="protein sequence ID" value="AVESA.00010b.r2.5DG0933820.1.CDS.1"/>
    <property type="gene ID" value="AVESA.00010b.r2.5DG0933820"/>
</dbReference>
<protein>
    <submittedName>
        <fullName evidence="1">Uncharacterized protein</fullName>
    </submittedName>
</protein>